<dbReference type="GO" id="GO:0016746">
    <property type="term" value="F:acyltransferase activity"/>
    <property type="evidence" value="ECO:0007669"/>
    <property type="project" value="UniProtKB-KW"/>
</dbReference>
<name>A0A0H2MFA8_9PROT</name>
<evidence type="ECO:0000259" key="7">
    <source>
        <dbReference type="Pfam" id="PF07167"/>
    </source>
</evidence>
<dbReference type="InterPro" id="IPR051321">
    <property type="entry name" value="PHA/PHB_synthase"/>
</dbReference>
<organism evidence="8 9">
    <name type="scientific">Kiloniella spongiae</name>
    <dbReference type="NCBI Taxonomy" id="1489064"/>
    <lineage>
        <taxon>Bacteria</taxon>
        <taxon>Pseudomonadati</taxon>
        <taxon>Pseudomonadota</taxon>
        <taxon>Alphaproteobacteria</taxon>
        <taxon>Rhodospirillales</taxon>
        <taxon>Kiloniellaceae</taxon>
        <taxon>Kiloniella</taxon>
    </lineage>
</organism>
<evidence type="ECO:0000256" key="4">
    <source>
        <dbReference type="ARBA" id="ARBA00023315"/>
    </source>
</evidence>
<feature type="region of interest" description="Disordered" evidence="5">
    <location>
        <begin position="95"/>
        <end position="131"/>
    </location>
</feature>
<dbReference type="RefSeq" id="WP_047765644.1">
    <property type="nucleotide sequence ID" value="NZ_LAQL01000016.1"/>
</dbReference>
<keyword evidence="4" id="KW-0012">Acyltransferase</keyword>
<dbReference type="EMBL" id="LAQL01000016">
    <property type="protein sequence ID" value="KLN59412.1"/>
    <property type="molecule type" value="Genomic_DNA"/>
</dbReference>
<dbReference type="Pfam" id="PF07167">
    <property type="entry name" value="PhaC_N"/>
    <property type="match status" value="1"/>
</dbReference>
<dbReference type="Gene3D" id="3.40.50.1820">
    <property type="entry name" value="alpha/beta hydrolase"/>
    <property type="match status" value="1"/>
</dbReference>
<dbReference type="AlphaFoldDB" id="A0A0H2MFA8"/>
<evidence type="ECO:0000256" key="2">
    <source>
        <dbReference type="ARBA" id="ARBA00022490"/>
    </source>
</evidence>
<feature type="compositionally biased region" description="Basic and acidic residues" evidence="5">
    <location>
        <begin position="96"/>
        <end position="117"/>
    </location>
</feature>
<protein>
    <submittedName>
        <fullName evidence="8">Poly(3-hydroxyalkanoate) synthetase</fullName>
    </submittedName>
</protein>
<evidence type="ECO:0000256" key="1">
    <source>
        <dbReference type="ARBA" id="ARBA00004496"/>
    </source>
</evidence>
<evidence type="ECO:0000256" key="5">
    <source>
        <dbReference type="SAM" id="MobiDB-lite"/>
    </source>
</evidence>
<dbReference type="NCBIfam" id="TIGR01838">
    <property type="entry name" value="PHA_synth_I"/>
    <property type="match status" value="1"/>
</dbReference>
<keyword evidence="9" id="KW-1185">Reference proteome</keyword>
<feature type="domain" description="Poly-beta-hydroxybutyrate polymerase N-terminal" evidence="7">
    <location>
        <begin position="129"/>
        <end position="296"/>
    </location>
</feature>
<dbReference type="GO" id="GO:0042619">
    <property type="term" value="P:poly-hydroxybutyrate biosynthetic process"/>
    <property type="evidence" value="ECO:0007669"/>
    <property type="project" value="InterPro"/>
</dbReference>
<reference evidence="8 9" key="1">
    <citation type="submission" date="2015-03" db="EMBL/GenBank/DDBJ databases">
        <title>Genome Sequence of Kiloniella spongiae MEBiC09566, isolated from a marine sponge.</title>
        <authorList>
            <person name="Shao Z."/>
            <person name="Wang L."/>
            <person name="Li X."/>
        </authorList>
    </citation>
    <scope>NUCLEOTIDE SEQUENCE [LARGE SCALE GENOMIC DNA]</scope>
    <source>
        <strain evidence="8 9">MEBiC09566</strain>
    </source>
</reference>
<gene>
    <name evidence="8" type="ORF">WH96_18125</name>
</gene>
<dbReference type="InterPro" id="IPR010963">
    <property type="entry name" value="PHA_synth_I"/>
</dbReference>
<dbReference type="PANTHER" id="PTHR36837:SF5">
    <property type="entry name" value="POLY-3-HYDROXYBUTYRATE SYNTHASE"/>
    <property type="match status" value="1"/>
</dbReference>
<keyword evidence="3" id="KW-0808">Transferase</keyword>
<accession>A0A0H2MFA8</accession>
<comment type="caution">
    <text evidence="8">The sequence shown here is derived from an EMBL/GenBank/DDBJ whole genome shotgun (WGS) entry which is preliminary data.</text>
</comment>
<dbReference type="SUPFAM" id="SSF53474">
    <property type="entry name" value="alpha/beta-Hydrolases"/>
    <property type="match status" value="1"/>
</dbReference>
<dbReference type="PATRIC" id="fig|1489064.4.peg.625"/>
<dbReference type="Proteomes" id="UP000035444">
    <property type="component" value="Unassembled WGS sequence"/>
</dbReference>
<dbReference type="InterPro" id="IPR029058">
    <property type="entry name" value="AB_hydrolase_fold"/>
</dbReference>
<feature type="domain" description="AB hydrolase-1" evidence="6">
    <location>
        <begin position="298"/>
        <end position="540"/>
    </location>
</feature>
<evidence type="ECO:0000256" key="3">
    <source>
        <dbReference type="ARBA" id="ARBA00022679"/>
    </source>
</evidence>
<dbReference type="GO" id="GO:0005737">
    <property type="term" value="C:cytoplasm"/>
    <property type="evidence" value="ECO:0007669"/>
    <property type="project" value="UniProtKB-SubCell"/>
</dbReference>
<evidence type="ECO:0000313" key="9">
    <source>
        <dbReference type="Proteomes" id="UP000035444"/>
    </source>
</evidence>
<proteinExistence type="predicted"/>
<evidence type="ECO:0000313" key="8">
    <source>
        <dbReference type="EMBL" id="KLN59412.1"/>
    </source>
</evidence>
<dbReference type="PANTHER" id="PTHR36837">
    <property type="entry name" value="POLY(3-HYDROXYALKANOATE) POLYMERASE SUBUNIT PHAC"/>
    <property type="match status" value="1"/>
</dbReference>
<dbReference type="InterPro" id="IPR010941">
    <property type="entry name" value="PhaC_N"/>
</dbReference>
<comment type="subcellular location">
    <subcellularLocation>
        <location evidence="1">Cytoplasm</location>
    </subcellularLocation>
</comment>
<dbReference type="STRING" id="1489064.WH96_18125"/>
<dbReference type="Pfam" id="PF00561">
    <property type="entry name" value="Abhydrolase_1"/>
    <property type="match status" value="1"/>
</dbReference>
<dbReference type="InterPro" id="IPR000073">
    <property type="entry name" value="AB_hydrolase_1"/>
</dbReference>
<evidence type="ECO:0000259" key="6">
    <source>
        <dbReference type="Pfam" id="PF00561"/>
    </source>
</evidence>
<dbReference type="OrthoDB" id="7208816at2"/>
<sequence>MVDQHPEGIKLPDPAEITETMTAISEKSQAMIERFLIQQSGQTLENEPDPMRIGKAFWELSQQFWSDPEKAVKLQTDLWQGYNSLWLEASNNFFNPEHKSPEHQSNDGRESSSDHQTAKSKSQKKKKGDRRFQDEAWEDNPFFHFLKQSYLLTANTIHTSVKDVDGLSEEDARKVDFYTKQFLDALSPSNFLMTNPQILRATAESGGKNLLQGLEHLISDLEKGRIKMTDEDAFALGENIATSEGSVIYENELMQLIQYAPTTEKVYSRPLMIIPPWINKFYILDLKAKNSFVKWAVEQGFTVFMISWVNPDESLAHYSFENYMLRGPLAALDAIEEATGVKDVNVIGYCLGGTLLASTLAYMAEKKDKRIKSGTFFVTMTDFAEAGELRVFIDEEQMEVLEKKMSDRGYLDGAEMGTTFNMLRANDLIWSFVVNNYLLGKTPFPFDLLYWNSDTTRMPAKMHSFYLRNMYLDNKLVEPGGIILDGVPIDLGKIDVPSFMISAKEDHIAPWKSTYANTKHFSGEKEFVLAASGHIAGIINPPAAEKYSHWINSETPDDPDQWLEGAKEHPGSWWPHWAKWAQKKSGKFVPARTPGEGMFKDKALKVIEPAPGRYVKSR</sequence>
<keyword evidence="2" id="KW-0963">Cytoplasm</keyword>